<dbReference type="CDD" id="cd04301">
    <property type="entry name" value="NAT_SF"/>
    <property type="match status" value="1"/>
</dbReference>
<dbReference type="Gene3D" id="3.40.630.30">
    <property type="match status" value="1"/>
</dbReference>
<proteinExistence type="predicted"/>
<name>A0A0G1YIJ2_9BACT</name>
<dbReference type="Pfam" id="PF00583">
    <property type="entry name" value="Acetyltransf_1"/>
    <property type="match status" value="1"/>
</dbReference>
<dbReference type="GO" id="GO:0016747">
    <property type="term" value="F:acyltransferase activity, transferring groups other than amino-acyl groups"/>
    <property type="evidence" value="ECO:0007669"/>
    <property type="project" value="InterPro"/>
</dbReference>
<dbReference type="Pfam" id="PF04266">
    <property type="entry name" value="ASCH"/>
    <property type="match status" value="1"/>
</dbReference>
<accession>A0A0G1YIJ2</accession>
<evidence type="ECO:0000259" key="1">
    <source>
        <dbReference type="PROSITE" id="PS51186"/>
    </source>
</evidence>
<dbReference type="InterPro" id="IPR000182">
    <property type="entry name" value="GNAT_dom"/>
</dbReference>
<dbReference type="InterPro" id="IPR015947">
    <property type="entry name" value="PUA-like_sf"/>
</dbReference>
<dbReference type="InterPro" id="IPR007374">
    <property type="entry name" value="ASCH_domain"/>
</dbReference>
<evidence type="ECO:0000313" key="3">
    <source>
        <dbReference type="Proteomes" id="UP000033870"/>
    </source>
</evidence>
<dbReference type="InterPro" id="IPR016181">
    <property type="entry name" value="Acyl_CoA_acyltransferase"/>
</dbReference>
<sequence>MGKRRVRGAVESDRQFVSDLMEGALSPYYDGNHRAHANRIFTTHINGGEDHRGHFSSEQKMFILEEDERPIGMINIVRKKQGTWKISPLIIDPSRRGTGGCGTELLTYAENYAKERGVRQMYCTVAQQNHAAFGFFRKKGYICAGQASSHYKPGITERMMYKIFFTPEEVEHFDRVSISVLPMTDEHKPEVEALIIEKLSHHFNGVDASWVQALFDGYDRRNSGEVNDKYKLIYVATDRSGKVIGVAGATPKKGEPIKIMPCVAYTAQAFAALIADIPQHLREYGRKLYIHLVPSVEETIMLQRLGWSIEAIMPAAYNDNYCTQQWGIDLGSTYMRTMRVKANFHRLIMSGVKPLEVRVGYGNIKSIRVGEKIRLMSRSLDGVIRVLGVRRYDTFAEMLKHEDGGKIVPGMDDRQVLQLLQDIYPPHKERLGVYVIEVDPVKN</sequence>
<dbReference type="Proteomes" id="UP000033870">
    <property type="component" value="Unassembled WGS sequence"/>
</dbReference>
<reference evidence="2 3" key="1">
    <citation type="journal article" date="2015" name="Nature">
        <title>rRNA introns, odd ribosomes, and small enigmatic genomes across a large radiation of phyla.</title>
        <authorList>
            <person name="Brown C.T."/>
            <person name="Hug L.A."/>
            <person name="Thomas B.C."/>
            <person name="Sharon I."/>
            <person name="Castelle C.J."/>
            <person name="Singh A."/>
            <person name="Wilkins M.J."/>
            <person name="Williams K.H."/>
            <person name="Banfield J.F."/>
        </authorList>
    </citation>
    <scope>NUCLEOTIDE SEQUENCE [LARGE SCALE GENOMIC DNA]</scope>
</reference>
<dbReference type="STRING" id="1619044.UY92_C0001G0060"/>
<dbReference type="SUPFAM" id="SSF88697">
    <property type="entry name" value="PUA domain-like"/>
    <property type="match status" value="1"/>
</dbReference>
<evidence type="ECO:0000313" key="2">
    <source>
        <dbReference type="EMBL" id="KKW43046.1"/>
    </source>
</evidence>
<organism evidence="2 3">
    <name type="scientific">Candidatus Magasanikbacteria bacterium GW2011_GWA2_56_11</name>
    <dbReference type="NCBI Taxonomy" id="1619044"/>
    <lineage>
        <taxon>Bacteria</taxon>
        <taxon>Candidatus Magasanikiibacteriota</taxon>
    </lineage>
</organism>
<dbReference type="PROSITE" id="PS51186">
    <property type="entry name" value="GNAT"/>
    <property type="match status" value="1"/>
</dbReference>
<keyword evidence="2" id="KW-0808">Transferase</keyword>
<dbReference type="SUPFAM" id="SSF55729">
    <property type="entry name" value="Acyl-CoA N-acyltransferases (Nat)"/>
    <property type="match status" value="1"/>
</dbReference>
<protein>
    <submittedName>
        <fullName evidence="2">GCN5-related N-acetyltransferase</fullName>
    </submittedName>
</protein>
<dbReference type="Gene3D" id="2.30.130.30">
    <property type="entry name" value="Hypothetical protein"/>
    <property type="match status" value="1"/>
</dbReference>
<dbReference type="AlphaFoldDB" id="A0A0G1YIJ2"/>
<dbReference type="EMBL" id="LCRX01000001">
    <property type="protein sequence ID" value="KKW43046.1"/>
    <property type="molecule type" value="Genomic_DNA"/>
</dbReference>
<gene>
    <name evidence="2" type="ORF">UY92_C0001G0060</name>
</gene>
<feature type="domain" description="N-acetyltransferase" evidence="1">
    <location>
        <begin position="4"/>
        <end position="162"/>
    </location>
</feature>
<comment type="caution">
    <text evidence="2">The sequence shown here is derived from an EMBL/GenBank/DDBJ whole genome shotgun (WGS) entry which is preliminary data.</text>
</comment>